<dbReference type="InterPro" id="IPR003594">
    <property type="entry name" value="HATPase_dom"/>
</dbReference>
<dbReference type="EMBL" id="PEOG01000007">
    <property type="protein sequence ID" value="PIM54848.1"/>
    <property type="molecule type" value="Genomic_DNA"/>
</dbReference>
<keyword evidence="5" id="KW-0812">Transmembrane</keyword>
<dbReference type="GO" id="GO:0000155">
    <property type="term" value="F:phosphorelay sensor kinase activity"/>
    <property type="evidence" value="ECO:0007669"/>
    <property type="project" value="InterPro"/>
</dbReference>
<dbReference type="PANTHER" id="PTHR24421">
    <property type="entry name" value="NITRATE/NITRITE SENSOR PROTEIN NARX-RELATED"/>
    <property type="match status" value="1"/>
</dbReference>
<feature type="transmembrane region" description="Helical" evidence="5">
    <location>
        <begin position="221"/>
        <end position="239"/>
    </location>
</feature>
<gene>
    <name evidence="7" type="ORF">CS062_02910</name>
</gene>
<name>A0A2G9CEH1_9BURK</name>
<keyword evidence="3" id="KW-0902">Two-component regulatory system</keyword>
<keyword evidence="5" id="KW-1133">Transmembrane helix</keyword>
<keyword evidence="5" id="KW-0472">Membrane</keyword>
<sequence>MSAWAAASSRRRSRRPASRSTAKAGTARRAVGRRRPGGPARASPLHRQLIPRFGALVASTEPFLPVPHDNAHLPCRTSPVARWRVAASPGWTPLDRLLARIAQPAFVLRIAALAICLLELGSAVWGLMGNPTEPYDGVLASLYRRTGGDTHDAPFVLTCLALVMLFAWHFWRLARQQHLDLPPADALARVLLLDVLALLVTPGLPFLVTVLAALLLNVRRAFNFALAQVVISVALYWLLPSEAQRFEQLQPDLPWWLNSLGLSMSMVALHGMAFGLGRLAAAEAERRRWFQAMLAEKESGERLQIEQLRYAERLHMARELHDVMGHHLTALNLHLQLSEALLRRHDEPGAAQAVEKAKLGAAGLLAEVRAAVSRERESQRINLEAALRTLADGIASTQIELALDPVAQDLTPRCAHALLRCVQEAVTNAVRHAGATRVRVSLEAVEGVEGADAGGAGPSAPGAASSGIGPQVRVRVDDNGRGTRKLREGNGLKGMQERMAELGGTMQVLRHHPGFLIELNCPRRA</sequence>
<evidence type="ECO:0000259" key="6">
    <source>
        <dbReference type="SMART" id="SM00387"/>
    </source>
</evidence>
<feature type="transmembrane region" description="Helical" evidence="5">
    <location>
        <begin position="260"/>
        <end position="281"/>
    </location>
</feature>
<dbReference type="InterPro" id="IPR011712">
    <property type="entry name" value="Sig_transdc_His_kin_sub3_dim/P"/>
</dbReference>
<keyword evidence="1" id="KW-0808">Transferase</keyword>
<keyword evidence="2" id="KW-0418">Kinase</keyword>
<feature type="transmembrane region" description="Helical" evidence="5">
    <location>
        <begin position="153"/>
        <end position="171"/>
    </location>
</feature>
<dbReference type="GO" id="GO:0016020">
    <property type="term" value="C:membrane"/>
    <property type="evidence" value="ECO:0007669"/>
    <property type="project" value="InterPro"/>
</dbReference>
<feature type="region of interest" description="Disordered" evidence="4">
    <location>
        <begin position="451"/>
        <end position="488"/>
    </location>
</feature>
<evidence type="ECO:0000256" key="1">
    <source>
        <dbReference type="ARBA" id="ARBA00022679"/>
    </source>
</evidence>
<evidence type="ECO:0000256" key="4">
    <source>
        <dbReference type="SAM" id="MobiDB-lite"/>
    </source>
</evidence>
<dbReference type="Gene3D" id="3.30.565.10">
    <property type="entry name" value="Histidine kinase-like ATPase, C-terminal domain"/>
    <property type="match status" value="1"/>
</dbReference>
<dbReference type="InterPro" id="IPR050482">
    <property type="entry name" value="Sensor_HK_TwoCompSys"/>
</dbReference>
<accession>A0A2G9CEH1</accession>
<keyword evidence="8" id="KW-1185">Reference proteome</keyword>
<dbReference type="Pfam" id="PF07730">
    <property type="entry name" value="HisKA_3"/>
    <property type="match status" value="1"/>
</dbReference>
<dbReference type="InterPro" id="IPR036890">
    <property type="entry name" value="HATPase_C_sf"/>
</dbReference>
<feature type="transmembrane region" description="Helical" evidence="5">
    <location>
        <begin position="191"/>
        <end position="215"/>
    </location>
</feature>
<dbReference type="CDD" id="cd16917">
    <property type="entry name" value="HATPase_UhpB-NarQ-NarX-like"/>
    <property type="match status" value="1"/>
</dbReference>
<evidence type="ECO:0000256" key="3">
    <source>
        <dbReference type="ARBA" id="ARBA00023012"/>
    </source>
</evidence>
<dbReference type="PANTHER" id="PTHR24421:SF58">
    <property type="entry name" value="SIGNAL TRANSDUCTION HISTIDINE-PROTEIN KINASE_PHOSPHATASE UHPB"/>
    <property type="match status" value="1"/>
</dbReference>
<feature type="transmembrane region" description="Helical" evidence="5">
    <location>
        <begin position="106"/>
        <end position="128"/>
    </location>
</feature>
<organism evidence="7 8">
    <name type="scientific">Roseateles chitinivorans</name>
    <dbReference type="NCBI Taxonomy" id="2917965"/>
    <lineage>
        <taxon>Bacteria</taxon>
        <taxon>Pseudomonadati</taxon>
        <taxon>Pseudomonadota</taxon>
        <taxon>Betaproteobacteria</taxon>
        <taxon>Burkholderiales</taxon>
        <taxon>Sphaerotilaceae</taxon>
        <taxon>Roseateles</taxon>
    </lineage>
</organism>
<comment type="caution">
    <text evidence="7">The sequence shown here is derived from an EMBL/GenBank/DDBJ whole genome shotgun (WGS) entry which is preliminary data.</text>
</comment>
<protein>
    <recommendedName>
        <fullName evidence="6">Histidine kinase/HSP90-like ATPase domain-containing protein</fullName>
    </recommendedName>
</protein>
<reference evidence="7 8" key="1">
    <citation type="submission" date="2017-11" db="EMBL/GenBank/DDBJ databases">
        <title>Draft genome sequence of Mitsuaria sp. HWN-4.</title>
        <authorList>
            <person name="Gundlapally S.R."/>
        </authorList>
    </citation>
    <scope>NUCLEOTIDE SEQUENCE [LARGE SCALE GENOMIC DNA]</scope>
    <source>
        <strain evidence="7 8">HWN-4</strain>
    </source>
</reference>
<dbReference type="Gene3D" id="1.20.5.1930">
    <property type="match status" value="1"/>
</dbReference>
<evidence type="ECO:0000313" key="8">
    <source>
        <dbReference type="Proteomes" id="UP000231501"/>
    </source>
</evidence>
<evidence type="ECO:0000313" key="7">
    <source>
        <dbReference type="EMBL" id="PIM54848.1"/>
    </source>
</evidence>
<dbReference type="AlphaFoldDB" id="A0A2G9CEH1"/>
<evidence type="ECO:0000256" key="2">
    <source>
        <dbReference type="ARBA" id="ARBA00022777"/>
    </source>
</evidence>
<feature type="domain" description="Histidine kinase/HSP90-like ATPase" evidence="6">
    <location>
        <begin position="413"/>
        <end position="525"/>
    </location>
</feature>
<feature type="region of interest" description="Disordered" evidence="4">
    <location>
        <begin position="1"/>
        <end position="44"/>
    </location>
</feature>
<feature type="compositionally biased region" description="Low complexity" evidence="4">
    <location>
        <begin position="18"/>
        <end position="29"/>
    </location>
</feature>
<dbReference type="SUPFAM" id="SSF55874">
    <property type="entry name" value="ATPase domain of HSP90 chaperone/DNA topoisomerase II/histidine kinase"/>
    <property type="match status" value="1"/>
</dbReference>
<dbReference type="GO" id="GO:0046983">
    <property type="term" value="F:protein dimerization activity"/>
    <property type="evidence" value="ECO:0007669"/>
    <property type="project" value="InterPro"/>
</dbReference>
<feature type="compositionally biased region" description="Low complexity" evidence="4">
    <location>
        <begin position="458"/>
        <end position="470"/>
    </location>
</feature>
<feature type="compositionally biased region" description="Basic and acidic residues" evidence="4">
    <location>
        <begin position="474"/>
        <end position="488"/>
    </location>
</feature>
<dbReference type="SMART" id="SM00387">
    <property type="entry name" value="HATPase_c"/>
    <property type="match status" value="1"/>
</dbReference>
<proteinExistence type="predicted"/>
<dbReference type="Proteomes" id="UP000231501">
    <property type="component" value="Unassembled WGS sequence"/>
</dbReference>
<evidence type="ECO:0000256" key="5">
    <source>
        <dbReference type="SAM" id="Phobius"/>
    </source>
</evidence>